<reference evidence="2" key="2">
    <citation type="submission" date="2022-06" db="UniProtKB">
        <authorList>
            <consortium name="EnsemblMetazoa"/>
        </authorList>
    </citation>
    <scope>IDENTIFICATION</scope>
    <source>
        <strain evidence="2">DF5081</strain>
    </source>
</reference>
<evidence type="ECO:0000256" key="1">
    <source>
        <dbReference type="SAM" id="MobiDB-lite"/>
    </source>
</evidence>
<evidence type="ECO:0000313" key="3">
    <source>
        <dbReference type="Proteomes" id="UP000005237"/>
    </source>
</evidence>
<feature type="compositionally biased region" description="Low complexity" evidence="1">
    <location>
        <begin position="33"/>
        <end position="45"/>
    </location>
</feature>
<dbReference type="AlphaFoldDB" id="A0A8R1DYB9"/>
<reference evidence="3" key="1">
    <citation type="submission" date="2010-08" db="EMBL/GenBank/DDBJ databases">
        <authorList>
            <consortium name="Caenorhabditis japonica Sequencing Consortium"/>
            <person name="Wilson R.K."/>
        </authorList>
    </citation>
    <scope>NUCLEOTIDE SEQUENCE [LARGE SCALE GENOMIC DNA]</scope>
    <source>
        <strain evidence="3">DF5081</strain>
    </source>
</reference>
<dbReference type="EnsemblMetazoa" id="CJA15250.1">
    <property type="protein sequence ID" value="CJA15250.1"/>
    <property type="gene ID" value="WBGene00134454"/>
</dbReference>
<name>A0A8R1DYB9_CAEJA</name>
<proteinExistence type="predicted"/>
<feature type="region of interest" description="Disordered" evidence="1">
    <location>
        <begin position="30"/>
        <end position="96"/>
    </location>
</feature>
<sequence length="158" mass="17078">MSKSTTATDAFNEILQKVDETLIQAEVHLRGLRNNSDSSDSIRSSPELTVVPSPNATNSERSCSPDSIPRKTASKSSCHKTSPLSSISSSKKFGREVRAKTKSYVALDQKKAVVMTSWKSDTQIKPTDVKKVQDLISNLFGGPPTSDSSASFSSIIQL</sequence>
<dbReference type="Proteomes" id="UP000005237">
    <property type="component" value="Unassembled WGS sequence"/>
</dbReference>
<feature type="compositionally biased region" description="Polar residues" evidence="1">
    <location>
        <begin position="52"/>
        <end position="65"/>
    </location>
</feature>
<keyword evidence="3" id="KW-1185">Reference proteome</keyword>
<accession>A0A8R1DYB9</accession>
<evidence type="ECO:0000313" key="2">
    <source>
        <dbReference type="EnsemblMetazoa" id="CJA15250.1"/>
    </source>
</evidence>
<organism evidence="2 3">
    <name type="scientific">Caenorhabditis japonica</name>
    <dbReference type="NCBI Taxonomy" id="281687"/>
    <lineage>
        <taxon>Eukaryota</taxon>
        <taxon>Metazoa</taxon>
        <taxon>Ecdysozoa</taxon>
        <taxon>Nematoda</taxon>
        <taxon>Chromadorea</taxon>
        <taxon>Rhabditida</taxon>
        <taxon>Rhabditina</taxon>
        <taxon>Rhabditomorpha</taxon>
        <taxon>Rhabditoidea</taxon>
        <taxon>Rhabditidae</taxon>
        <taxon>Peloderinae</taxon>
        <taxon>Caenorhabditis</taxon>
    </lineage>
</organism>
<protein>
    <submittedName>
        <fullName evidence="2">Uncharacterized protein</fullName>
    </submittedName>
</protein>